<dbReference type="Pfam" id="PF24698">
    <property type="entry name" value="DUF7662"/>
    <property type="match status" value="1"/>
</dbReference>
<dbReference type="InterPro" id="IPR056079">
    <property type="entry name" value="DUF7662"/>
</dbReference>
<proteinExistence type="predicted"/>
<evidence type="ECO:0000313" key="2">
    <source>
        <dbReference type="EMBL" id="ANU27110.1"/>
    </source>
</evidence>
<accession>A0A1B1S1P2</accession>
<gene>
    <name evidence="2" type="ORF">I858_008920</name>
</gene>
<evidence type="ECO:0000313" key="3">
    <source>
        <dbReference type="Proteomes" id="UP000053354"/>
    </source>
</evidence>
<protein>
    <recommendedName>
        <fullName evidence="1">DUF7662 domain-containing protein</fullName>
    </recommendedName>
</protein>
<reference evidence="2" key="1">
    <citation type="submission" date="2016-10" db="EMBL/GenBank/DDBJ databases">
        <authorList>
            <person name="See-Too W.S."/>
        </authorList>
    </citation>
    <scope>NUCLEOTIDE SEQUENCE</scope>
    <source>
        <strain evidence="2">L10.15</strain>
    </source>
</reference>
<dbReference type="Proteomes" id="UP000053354">
    <property type="component" value="Chromosome"/>
</dbReference>
<organism evidence="2 3">
    <name type="scientific">Planococcus versutus</name>
    <dbReference type="NCBI Taxonomy" id="1302659"/>
    <lineage>
        <taxon>Bacteria</taxon>
        <taxon>Bacillati</taxon>
        <taxon>Bacillota</taxon>
        <taxon>Bacilli</taxon>
        <taxon>Bacillales</taxon>
        <taxon>Caryophanaceae</taxon>
        <taxon>Planococcus</taxon>
    </lineage>
</organism>
<feature type="domain" description="DUF7662" evidence="1">
    <location>
        <begin position="9"/>
        <end position="83"/>
    </location>
</feature>
<dbReference type="STRING" id="1302659.I858_008920"/>
<evidence type="ECO:0000259" key="1">
    <source>
        <dbReference type="Pfam" id="PF24698"/>
    </source>
</evidence>
<keyword evidence="3" id="KW-1185">Reference proteome</keyword>
<sequence>MDMTLEKKYIPLANYFLTAKNPIITLHFTEIEKIMGHNLPNSAYLNYSWWKKTKAPAKHFQAWAAAGYAVKHVEPNRYVVFEKLDLSGMNRTRIVTMISY</sequence>
<name>A0A1B1S1P2_9BACL</name>
<dbReference type="RefSeq" id="WP_065524429.1">
    <property type="nucleotide sequence ID" value="NZ_CP016540.2"/>
</dbReference>
<dbReference type="AlphaFoldDB" id="A0A1B1S1P2"/>
<dbReference type="EMBL" id="CP016540">
    <property type="protein sequence ID" value="ANU27110.1"/>
    <property type="molecule type" value="Genomic_DNA"/>
</dbReference>
<dbReference type="KEGG" id="pll:I858_008920"/>